<dbReference type="RefSeq" id="WP_184862466.1">
    <property type="nucleotide sequence ID" value="NZ_BAAAWY010000007.1"/>
</dbReference>
<proteinExistence type="predicted"/>
<evidence type="ECO:0000313" key="2">
    <source>
        <dbReference type="EMBL" id="MBB5892007.1"/>
    </source>
</evidence>
<feature type="transmembrane region" description="Helical" evidence="1">
    <location>
        <begin position="31"/>
        <end position="50"/>
    </location>
</feature>
<feature type="transmembrane region" description="Helical" evidence="1">
    <location>
        <begin position="215"/>
        <end position="235"/>
    </location>
</feature>
<keyword evidence="1" id="KW-1133">Transmembrane helix</keyword>
<feature type="transmembrane region" description="Helical" evidence="1">
    <location>
        <begin position="173"/>
        <end position="195"/>
    </location>
</feature>
<organism evidence="2 3">
    <name type="scientific">Kutzneria kofuensis</name>
    <dbReference type="NCBI Taxonomy" id="103725"/>
    <lineage>
        <taxon>Bacteria</taxon>
        <taxon>Bacillati</taxon>
        <taxon>Actinomycetota</taxon>
        <taxon>Actinomycetes</taxon>
        <taxon>Pseudonocardiales</taxon>
        <taxon>Pseudonocardiaceae</taxon>
        <taxon>Kutzneria</taxon>
    </lineage>
</organism>
<name>A0A7W9KG41_9PSEU</name>
<keyword evidence="1" id="KW-0472">Membrane</keyword>
<comment type="caution">
    <text evidence="2">The sequence shown here is derived from an EMBL/GenBank/DDBJ whole genome shotgun (WGS) entry which is preliminary data.</text>
</comment>
<evidence type="ECO:0000256" key="1">
    <source>
        <dbReference type="SAM" id="Phobius"/>
    </source>
</evidence>
<keyword evidence="1" id="KW-0812">Transmembrane</keyword>
<protein>
    <submittedName>
        <fullName evidence="2">Uncharacterized protein</fullName>
    </submittedName>
</protein>
<dbReference type="AlphaFoldDB" id="A0A7W9KG41"/>
<gene>
    <name evidence="2" type="ORF">BJ998_003203</name>
</gene>
<keyword evidence="3" id="KW-1185">Reference proteome</keyword>
<evidence type="ECO:0000313" key="3">
    <source>
        <dbReference type="Proteomes" id="UP000585638"/>
    </source>
</evidence>
<sequence length="243" mass="25787">MIFPICRGRIVILNDTVLPKWISGLNSKERLMIEGGVVVAYLVALLGGAAKRFMEGRAEAAMTGLYNVVARKFGGIVGDLRADPADPNAQRRLARAVENTATVDPHFAEQLAALVDRLDRVGGRQFLNQVQAHTNVQNFGGDQAVYGGVINKSWSRTSEHPENYSGAPGWVKVATVLGVLAFLGGFLLIVVRVALVMSSGEDEFGRPLAPGLADLAPGGVLIAIGLVLGVAGSLGRSMSRRGW</sequence>
<dbReference type="EMBL" id="JACHIR010000001">
    <property type="protein sequence ID" value="MBB5892007.1"/>
    <property type="molecule type" value="Genomic_DNA"/>
</dbReference>
<dbReference type="Proteomes" id="UP000585638">
    <property type="component" value="Unassembled WGS sequence"/>
</dbReference>
<accession>A0A7W9KG41</accession>
<reference evidence="2 3" key="1">
    <citation type="submission" date="2020-08" db="EMBL/GenBank/DDBJ databases">
        <title>Sequencing the genomes of 1000 actinobacteria strains.</title>
        <authorList>
            <person name="Klenk H.-P."/>
        </authorList>
    </citation>
    <scope>NUCLEOTIDE SEQUENCE [LARGE SCALE GENOMIC DNA]</scope>
    <source>
        <strain evidence="2 3">DSM 43851</strain>
    </source>
</reference>